<dbReference type="InterPro" id="IPR003018">
    <property type="entry name" value="GAF"/>
</dbReference>
<organism evidence="2">
    <name type="scientific">mine drainage metagenome</name>
    <dbReference type="NCBI Taxonomy" id="410659"/>
    <lineage>
        <taxon>unclassified sequences</taxon>
        <taxon>metagenomes</taxon>
        <taxon>ecological metagenomes</taxon>
    </lineage>
</organism>
<dbReference type="Pfam" id="PF13185">
    <property type="entry name" value="GAF_2"/>
    <property type="match status" value="1"/>
</dbReference>
<sequence>MAVADTQDEISLIQTICDLVVMFGQMELAWIGRPDDQGGFHLLASAGSSEYLEKIASSVDPAGFWDQCSAGIAFGEGRASFSGSFENSSALCEQEARQFGLNSNASLPIFRKGTIWGVLTIYHRTENFFGEEDLKSIFSELALDISRGFDRLVDQKNQWLLSN</sequence>
<gene>
    <name evidence="2" type="ORF">B1A_01701</name>
</gene>
<reference evidence="2" key="1">
    <citation type="submission" date="2013-08" db="EMBL/GenBank/DDBJ databases">
        <authorList>
            <person name="Mendez C."/>
            <person name="Richter M."/>
            <person name="Ferrer M."/>
            <person name="Sanchez J."/>
        </authorList>
    </citation>
    <scope>NUCLEOTIDE SEQUENCE</scope>
</reference>
<proteinExistence type="predicted"/>
<name>T1DBK2_9ZZZZ</name>
<dbReference type="Gene3D" id="3.30.450.40">
    <property type="match status" value="1"/>
</dbReference>
<dbReference type="EMBL" id="AUZX01001290">
    <property type="protein sequence ID" value="EQD79485.1"/>
    <property type="molecule type" value="Genomic_DNA"/>
</dbReference>
<protein>
    <submittedName>
        <fullName evidence="2">Diguanylate cyclase/phosphodiesterase with PAS/PAC and GAF sensor(S)</fullName>
    </submittedName>
</protein>
<dbReference type="InterPro" id="IPR029016">
    <property type="entry name" value="GAF-like_dom_sf"/>
</dbReference>
<evidence type="ECO:0000313" key="2">
    <source>
        <dbReference type="EMBL" id="EQD79485.1"/>
    </source>
</evidence>
<evidence type="ECO:0000259" key="1">
    <source>
        <dbReference type="Pfam" id="PF13185"/>
    </source>
</evidence>
<dbReference type="AlphaFoldDB" id="T1DBK2"/>
<reference evidence="2" key="2">
    <citation type="journal article" date="2014" name="ISME J.">
        <title>Microbial stratification in low pH oxic and suboxic macroscopic growths along an acid mine drainage.</title>
        <authorList>
            <person name="Mendez-Garcia C."/>
            <person name="Mesa V."/>
            <person name="Sprenger R.R."/>
            <person name="Richter M."/>
            <person name="Diez M.S."/>
            <person name="Solano J."/>
            <person name="Bargiela R."/>
            <person name="Golyshina O.V."/>
            <person name="Manteca A."/>
            <person name="Ramos J.L."/>
            <person name="Gallego J.R."/>
            <person name="Llorente I."/>
            <person name="Martins Dos Santos V.A."/>
            <person name="Jensen O.N."/>
            <person name="Pelaez A.I."/>
            <person name="Sanchez J."/>
            <person name="Ferrer M."/>
        </authorList>
    </citation>
    <scope>NUCLEOTIDE SEQUENCE</scope>
</reference>
<accession>T1DBK2</accession>
<feature type="non-terminal residue" evidence="2">
    <location>
        <position position="163"/>
    </location>
</feature>
<comment type="caution">
    <text evidence="2">The sequence shown here is derived from an EMBL/GenBank/DDBJ whole genome shotgun (WGS) entry which is preliminary data.</text>
</comment>
<dbReference type="SUPFAM" id="SSF55781">
    <property type="entry name" value="GAF domain-like"/>
    <property type="match status" value="1"/>
</dbReference>
<feature type="domain" description="GAF" evidence="1">
    <location>
        <begin position="7"/>
        <end position="146"/>
    </location>
</feature>